<sequence length="175" mass="19156">MAEDERWPGHAVLQVPVRPLDEHVRAGYLRHDPSLLGRGPDFVHAHVTVLGPFDEVPDLASVANLAASCAPFEARCEQVELFENGTIHTPAWPRARFEALTRAAQRTFPEVVPYRGQFGVSPHVTLEALAPGVDVASVAEGLGDVLPASYRVAQLDLVWYEQGNTHLVARFPFGC</sequence>
<name>A0ABW1WY41_9ACTN</name>
<evidence type="ECO:0000313" key="1">
    <source>
        <dbReference type="EMBL" id="MFC6395404.1"/>
    </source>
</evidence>
<dbReference type="Gene3D" id="3.90.1140.10">
    <property type="entry name" value="Cyclic phosphodiesterase"/>
    <property type="match status" value="1"/>
</dbReference>
<dbReference type="Pfam" id="PF13563">
    <property type="entry name" value="2_5_RNA_ligase2"/>
    <property type="match status" value="1"/>
</dbReference>
<protein>
    <submittedName>
        <fullName evidence="1">2'-5' RNA ligase family protein</fullName>
    </submittedName>
</protein>
<keyword evidence="2" id="KW-1185">Reference proteome</keyword>
<dbReference type="InterPro" id="IPR009097">
    <property type="entry name" value="Cyclic_Pdiesterase"/>
</dbReference>
<dbReference type="EMBL" id="JBHSUA010000002">
    <property type="protein sequence ID" value="MFC6395404.1"/>
    <property type="molecule type" value="Genomic_DNA"/>
</dbReference>
<accession>A0ABW1WY41</accession>
<dbReference type="Proteomes" id="UP001596266">
    <property type="component" value="Unassembled WGS sequence"/>
</dbReference>
<proteinExistence type="predicted"/>
<dbReference type="SUPFAM" id="SSF55144">
    <property type="entry name" value="LigT-like"/>
    <property type="match status" value="1"/>
</dbReference>
<dbReference type="GO" id="GO:0016874">
    <property type="term" value="F:ligase activity"/>
    <property type="evidence" value="ECO:0007669"/>
    <property type="project" value="UniProtKB-KW"/>
</dbReference>
<keyword evidence="1" id="KW-0436">Ligase</keyword>
<evidence type="ECO:0000313" key="2">
    <source>
        <dbReference type="Proteomes" id="UP001596266"/>
    </source>
</evidence>
<reference evidence="2" key="1">
    <citation type="journal article" date="2019" name="Int. J. Syst. Evol. Microbiol.">
        <title>The Global Catalogue of Microorganisms (GCM) 10K type strain sequencing project: providing services to taxonomists for standard genome sequencing and annotation.</title>
        <authorList>
            <consortium name="The Broad Institute Genomics Platform"/>
            <consortium name="The Broad Institute Genome Sequencing Center for Infectious Disease"/>
            <person name="Wu L."/>
            <person name="Ma J."/>
        </authorList>
    </citation>
    <scope>NUCLEOTIDE SEQUENCE [LARGE SCALE GENOMIC DNA]</scope>
    <source>
        <strain evidence="2">CGMCC 1.15277</strain>
    </source>
</reference>
<dbReference type="RefSeq" id="WP_343886668.1">
    <property type="nucleotide sequence ID" value="NZ_BAAAKI010000017.1"/>
</dbReference>
<comment type="caution">
    <text evidence="1">The sequence shown here is derived from an EMBL/GenBank/DDBJ whole genome shotgun (WGS) entry which is preliminary data.</text>
</comment>
<gene>
    <name evidence="1" type="ORF">ACFP57_00135</name>
</gene>
<organism evidence="1 2">
    <name type="scientific">Luteococcus sanguinis</name>
    <dbReference type="NCBI Taxonomy" id="174038"/>
    <lineage>
        <taxon>Bacteria</taxon>
        <taxon>Bacillati</taxon>
        <taxon>Actinomycetota</taxon>
        <taxon>Actinomycetes</taxon>
        <taxon>Propionibacteriales</taxon>
        <taxon>Propionibacteriaceae</taxon>
        <taxon>Luteococcus</taxon>
    </lineage>
</organism>